<keyword evidence="9 10" id="KW-0998">Cell outer membrane</keyword>
<dbReference type="GO" id="GO:0015473">
    <property type="term" value="F:fimbrial usher porin activity"/>
    <property type="evidence" value="ECO:0007669"/>
    <property type="project" value="InterPro"/>
</dbReference>
<dbReference type="AlphaFoldDB" id="A0AAW5HIB9"/>
<dbReference type="Gene3D" id="2.60.40.2610">
    <property type="entry name" value="Outer membrane usher protein FimD, plug domain"/>
    <property type="match status" value="1"/>
</dbReference>
<dbReference type="Gene3D" id="2.60.40.2070">
    <property type="match status" value="1"/>
</dbReference>
<evidence type="ECO:0000256" key="2">
    <source>
        <dbReference type="ARBA" id="ARBA00008064"/>
    </source>
</evidence>
<evidence type="ECO:0000259" key="12">
    <source>
        <dbReference type="Pfam" id="PF13954"/>
    </source>
</evidence>
<dbReference type="Pfam" id="PF00577">
    <property type="entry name" value="Usher"/>
    <property type="match status" value="1"/>
</dbReference>
<evidence type="ECO:0000256" key="9">
    <source>
        <dbReference type="ARBA" id="ARBA00023237"/>
    </source>
</evidence>
<keyword evidence="3 10" id="KW-0813">Transport</keyword>
<reference evidence="13" key="2">
    <citation type="submission" date="2023-08" db="EMBL/GenBank/DDBJ databases">
        <title>Isolation, Identification, Denitrification Characteristics of A Highly Efficient Aerobic Denitrifying Bacterial Strain DS2.</title>
        <authorList>
            <person name="Wang H."/>
        </authorList>
    </citation>
    <scope>NUCLEOTIDE SEQUENCE</scope>
    <source>
        <strain evidence="13">DS2</strain>
    </source>
</reference>
<dbReference type="InterPro" id="IPR025885">
    <property type="entry name" value="PapC_N"/>
</dbReference>
<gene>
    <name evidence="13" type="ORF">M8C81_08290</name>
</gene>
<dbReference type="EMBL" id="JAMHFX010000139">
    <property type="protein sequence ID" value="MCO1620591.1"/>
    <property type="molecule type" value="Genomic_DNA"/>
</dbReference>
<evidence type="ECO:0000256" key="5">
    <source>
        <dbReference type="ARBA" id="ARBA00022558"/>
    </source>
</evidence>
<dbReference type="Proteomes" id="UP001202943">
    <property type="component" value="Unassembled WGS sequence"/>
</dbReference>
<dbReference type="GO" id="GO:0009279">
    <property type="term" value="C:cell outer membrane"/>
    <property type="evidence" value="ECO:0007669"/>
    <property type="project" value="UniProtKB-SubCell"/>
</dbReference>
<dbReference type="Gene3D" id="2.60.40.3110">
    <property type="match status" value="1"/>
</dbReference>
<evidence type="ECO:0000256" key="7">
    <source>
        <dbReference type="ARBA" id="ARBA00022729"/>
    </source>
</evidence>
<dbReference type="SUPFAM" id="SSF141729">
    <property type="entry name" value="FimD N-terminal domain-like"/>
    <property type="match status" value="1"/>
</dbReference>
<feature type="domain" description="PapC-like C-terminal" evidence="11">
    <location>
        <begin position="758"/>
        <end position="818"/>
    </location>
</feature>
<comment type="caution">
    <text evidence="13">The sequence shown here is derived from an EMBL/GenBank/DDBJ whole genome shotgun (WGS) entry which is preliminary data.</text>
</comment>
<name>A0AAW5HIB9_PSEPU</name>
<proteinExistence type="inferred from homology"/>
<dbReference type="InterPro" id="IPR000015">
    <property type="entry name" value="Fimb_usher"/>
</dbReference>
<protein>
    <submittedName>
        <fullName evidence="13">Fimbrial biogenesis outer membrane usher protein</fullName>
    </submittedName>
</protein>
<dbReference type="Pfam" id="PF13953">
    <property type="entry name" value="PapC_C"/>
    <property type="match status" value="1"/>
</dbReference>
<evidence type="ECO:0000313" key="14">
    <source>
        <dbReference type="Proteomes" id="UP001202943"/>
    </source>
</evidence>
<dbReference type="PANTHER" id="PTHR30451:SF21">
    <property type="entry name" value="FIMBRIAL USHER DOMAIN-CONTAINING PROTEIN YDET-RELATED"/>
    <property type="match status" value="1"/>
</dbReference>
<dbReference type="InterPro" id="IPR037224">
    <property type="entry name" value="PapC_N_sf"/>
</dbReference>
<comment type="similarity">
    <text evidence="2 10">Belongs to the fimbrial export usher family.</text>
</comment>
<sequence length="841" mass="92060">MLLPYKRRPKSSRLRFPSLMALGSGTLLLLIHRLVLAESADATFDASFMRQAPGQPAEAGALALQSLAAETPLAAGRYRLQVWANLVFLAEHEVLLQSTDSQHTLQPCLSAALLRQAGLREQSLAQPLPDDDRCLDLETIAPGATAKLDSRRLRLELSIPQIFLSRDTARMPSAEQWDYGINAAFINYQASAQMRRQAFGGSTSSQDLYLNSGLNLGPWRLRSSQSLREDEHGSRRWSHTNTYAQRDLPGSFGTLTLGETGSNGEVFRSLPFKGLQLASDLGMLPDVMQNYAPIIRGVAQTRAKLEVLHNGYPIYSTYVAPGPYEIDDLAVGSGSGELEIVLTEADGQVRRFIQPYSSLSNLLREGVWRYSATLGRYNGAENLDSPLLWQATLARGGAWNTTLYGGVQGGDYYRAGTLGVARDLGTIGALSFDVTSAQSDLGSTLGKVHGHSFAARYGKAFDTGTNLRFAGYRYSTEDYRDYDEAVRERNAYSAYHGSRRSRLEASVHQRLWKSSSLSFTMTQDDYWQSKKQFRQYQLQFSTNLHNVTYNLYASQSLNDQSHNDRLFGLSVSLPLGFGSASSANLDLQSRNGAHSQRASLSSSAMDHRLNYVASTSRDERRNQTSALSVGYQGARASVGAGYTQSDHYRALSLNASGSLLLHEGGLTSGRYLGETNALVHVPEIAGVGVKNAPGSLSDNSGHLLVPYLRPYRYNSLELNTDDLGPQVQIDNGAQHLTPRRGAIVLAEFQARKVSRLILTLLRADGQPLPFGTQVNDATGTSLGVVGQAGQALLAVEDKAQTLHVRWGEASDEHCQLQIEPAHMDQAQGYHQQTLTCPTPLT</sequence>
<keyword evidence="7" id="KW-0732">Signal</keyword>
<dbReference type="InterPro" id="IPR043142">
    <property type="entry name" value="PapC-like_C_sf"/>
</dbReference>
<organism evidence="13 14">
    <name type="scientific">Pseudomonas putida</name>
    <name type="common">Arthrobacter siderocapsulatus</name>
    <dbReference type="NCBI Taxonomy" id="303"/>
    <lineage>
        <taxon>Bacteria</taxon>
        <taxon>Pseudomonadati</taxon>
        <taxon>Pseudomonadota</taxon>
        <taxon>Gammaproteobacteria</taxon>
        <taxon>Pseudomonadales</taxon>
        <taxon>Pseudomonadaceae</taxon>
        <taxon>Pseudomonas</taxon>
    </lineage>
</organism>
<dbReference type="Pfam" id="PF13954">
    <property type="entry name" value="PapC_N"/>
    <property type="match status" value="1"/>
</dbReference>
<feature type="domain" description="PapC N-terminal" evidence="12">
    <location>
        <begin position="43"/>
        <end position="191"/>
    </location>
</feature>
<evidence type="ECO:0000313" key="13">
    <source>
        <dbReference type="EMBL" id="MCO1620591.1"/>
    </source>
</evidence>
<dbReference type="Gene3D" id="3.10.20.410">
    <property type="match status" value="1"/>
</dbReference>
<evidence type="ECO:0000256" key="4">
    <source>
        <dbReference type="ARBA" id="ARBA00022452"/>
    </source>
</evidence>
<evidence type="ECO:0000256" key="8">
    <source>
        <dbReference type="ARBA" id="ARBA00023136"/>
    </source>
</evidence>
<evidence type="ECO:0000256" key="10">
    <source>
        <dbReference type="RuleBase" id="RU003884"/>
    </source>
</evidence>
<evidence type="ECO:0000256" key="1">
    <source>
        <dbReference type="ARBA" id="ARBA00004571"/>
    </source>
</evidence>
<keyword evidence="5 10" id="KW-1029">Fimbrium biogenesis</keyword>
<comment type="subcellular location">
    <subcellularLocation>
        <location evidence="1 10">Cell outer membrane</location>
        <topology evidence="1 10">Multi-pass membrane protein</topology>
    </subcellularLocation>
</comment>
<keyword evidence="8 10" id="KW-0472">Membrane</keyword>
<dbReference type="InterPro" id="IPR042186">
    <property type="entry name" value="FimD_plug_dom"/>
</dbReference>
<dbReference type="PROSITE" id="PS01151">
    <property type="entry name" value="FIMBRIAL_USHER"/>
    <property type="match status" value="1"/>
</dbReference>
<evidence type="ECO:0000256" key="6">
    <source>
        <dbReference type="ARBA" id="ARBA00022692"/>
    </source>
</evidence>
<dbReference type="InterPro" id="IPR025949">
    <property type="entry name" value="PapC-like_C"/>
</dbReference>
<dbReference type="InterPro" id="IPR018030">
    <property type="entry name" value="Fimbrial_membr_usher_CS"/>
</dbReference>
<accession>A0AAW5HIB9</accession>
<evidence type="ECO:0000259" key="11">
    <source>
        <dbReference type="Pfam" id="PF13953"/>
    </source>
</evidence>
<keyword evidence="4" id="KW-1134">Transmembrane beta strand</keyword>
<dbReference type="PANTHER" id="PTHR30451">
    <property type="entry name" value="OUTER MEMBRANE USHER PROTEIN"/>
    <property type="match status" value="1"/>
</dbReference>
<reference evidence="13" key="1">
    <citation type="submission" date="2022-05" db="EMBL/GenBank/DDBJ databases">
        <authorList>
            <person name="Yi M."/>
        </authorList>
    </citation>
    <scope>NUCLEOTIDE SEQUENCE</scope>
    <source>
        <strain evidence="13">DS2</strain>
    </source>
</reference>
<dbReference type="RefSeq" id="WP_252459167.1">
    <property type="nucleotide sequence ID" value="NZ_JAMHFX010000139.1"/>
</dbReference>
<keyword evidence="6 10" id="KW-0812">Transmembrane</keyword>
<evidence type="ECO:0000256" key="3">
    <source>
        <dbReference type="ARBA" id="ARBA00022448"/>
    </source>
</evidence>
<dbReference type="GO" id="GO:0009297">
    <property type="term" value="P:pilus assembly"/>
    <property type="evidence" value="ECO:0007669"/>
    <property type="project" value="InterPro"/>
</dbReference>